<evidence type="ECO:0000313" key="3">
    <source>
        <dbReference type="Proteomes" id="UP000799640"/>
    </source>
</evidence>
<sequence>MGALVVTVPCVSGCEVADLNRQMGHMSLQPAGLPSQSVAGISGDVEEENDGLYVGEIGAVSHLTSHQLRWEAPIRDYIASEQNKRDFGEVQEDGSNMRRYYGIASPFPTILYLYGNISFFHQAIVINLTPDRVRVVEATLLYDSWQAGTKDDGGSKKPTLIFRLIDEFPVHENKSKLQRWLFFVRLDPHRPRAGTAPTAALSDEKGSSTDSEDAEISEGSSGSATTSSDTDWIMVGEGDVYG</sequence>
<organism evidence="2 3">
    <name type="scientific">Trichodelitschia bisporula</name>
    <dbReference type="NCBI Taxonomy" id="703511"/>
    <lineage>
        <taxon>Eukaryota</taxon>
        <taxon>Fungi</taxon>
        <taxon>Dikarya</taxon>
        <taxon>Ascomycota</taxon>
        <taxon>Pezizomycotina</taxon>
        <taxon>Dothideomycetes</taxon>
        <taxon>Dothideomycetes incertae sedis</taxon>
        <taxon>Phaeotrichales</taxon>
        <taxon>Phaeotrichaceae</taxon>
        <taxon>Trichodelitschia</taxon>
    </lineage>
</organism>
<evidence type="ECO:0000313" key="2">
    <source>
        <dbReference type="EMBL" id="KAF2402707.1"/>
    </source>
</evidence>
<protein>
    <submittedName>
        <fullName evidence="2">Uncharacterized protein</fullName>
    </submittedName>
</protein>
<accession>A0A6G1I3S8</accession>
<dbReference type="EMBL" id="ML996690">
    <property type="protein sequence ID" value="KAF2402707.1"/>
    <property type="molecule type" value="Genomic_DNA"/>
</dbReference>
<evidence type="ECO:0000256" key="1">
    <source>
        <dbReference type="SAM" id="MobiDB-lite"/>
    </source>
</evidence>
<name>A0A6G1I3S8_9PEZI</name>
<gene>
    <name evidence="2" type="ORF">EJ06DRAFT_306715</name>
</gene>
<dbReference type="OrthoDB" id="10608179at2759"/>
<proteinExistence type="predicted"/>
<feature type="compositionally biased region" description="Low complexity" evidence="1">
    <location>
        <begin position="217"/>
        <end position="231"/>
    </location>
</feature>
<keyword evidence="3" id="KW-1185">Reference proteome</keyword>
<feature type="region of interest" description="Disordered" evidence="1">
    <location>
        <begin position="193"/>
        <end position="242"/>
    </location>
</feature>
<dbReference type="AlphaFoldDB" id="A0A6G1I3S8"/>
<dbReference type="Proteomes" id="UP000799640">
    <property type="component" value="Unassembled WGS sequence"/>
</dbReference>
<reference evidence="2" key="1">
    <citation type="journal article" date="2020" name="Stud. Mycol.">
        <title>101 Dothideomycetes genomes: a test case for predicting lifestyles and emergence of pathogens.</title>
        <authorList>
            <person name="Haridas S."/>
            <person name="Albert R."/>
            <person name="Binder M."/>
            <person name="Bloem J."/>
            <person name="Labutti K."/>
            <person name="Salamov A."/>
            <person name="Andreopoulos B."/>
            <person name="Baker S."/>
            <person name="Barry K."/>
            <person name="Bills G."/>
            <person name="Bluhm B."/>
            <person name="Cannon C."/>
            <person name="Castanera R."/>
            <person name="Culley D."/>
            <person name="Daum C."/>
            <person name="Ezra D."/>
            <person name="Gonzalez J."/>
            <person name="Henrissat B."/>
            <person name="Kuo A."/>
            <person name="Liang C."/>
            <person name="Lipzen A."/>
            <person name="Lutzoni F."/>
            <person name="Magnuson J."/>
            <person name="Mondo S."/>
            <person name="Nolan M."/>
            <person name="Ohm R."/>
            <person name="Pangilinan J."/>
            <person name="Park H.-J."/>
            <person name="Ramirez L."/>
            <person name="Alfaro M."/>
            <person name="Sun H."/>
            <person name="Tritt A."/>
            <person name="Yoshinaga Y."/>
            <person name="Zwiers L.-H."/>
            <person name="Turgeon B."/>
            <person name="Goodwin S."/>
            <person name="Spatafora J."/>
            <person name="Crous P."/>
            <person name="Grigoriev I."/>
        </authorList>
    </citation>
    <scope>NUCLEOTIDE SEQUENCE</scope>
    <source>
        <strain evidence="2">CBS 262.69</strain>
    </source>
</reference>